<evidence type="ECO:0000313" key="2">
    <source>
        <dbReference type="Proteomes" id="UP000321830"/>
    </source>
</evidence>
<gene>
    <name evidence="1" type="ORF">EVI01_20840</name>
</gene>
<dbReference type="Proteomes" id="UP000321830">
    <property type="component" value="Unassembled WGS sequence"/>
</dbReference>
<protein>
    <submittedName>
        <fullName evidence="1">Uncharacterized protein</fullName>
    </submittedName>
</protein>
<evidence type="ECO:0000313" key="1">
    <source>
        <dbReference type="EMBL" id="GEL92747.1"/>
    </source>
</evidence>
<accession>A0A511J407</accession>
<proteinExistence type="predicted"/>
<reference evidence="1 2" key="1">
    <citation type="submission" date="2019-07" db="EMBL/GenBank/DDBJ databases">
        <title>Whole genome shotgun sequence of Enterococcus villorum NBRC 100699.</title>
        <authorList>
            <person name="Hosoyama A."/>
            <person name="Uohara A."/>
            <person name="Ohji S."/>
            <person name="Ichikawa N."/>
        </authorList>
    </citation>
    <scope>NUCLEOTIDE SEQUENCE [LARGE SCALE GENOMIC DNA]</scope>
    <source>
        <strain evidence="1 2">NBRC 100699</strain>
    </source>
</reference>
<comment type="caution">
    <text evidence="1">The sequence shown here is derived from an EMBL/GenBank/DDBJ whole genome shotgun (WGS) entry which is preliminary data.</text>
</comment>
<name>A0A511J407_9ENTE</name>
<organism evidence="1 2">
    <name type="scientific">Enterococcus villorum</name>
    <dbReference type="NCBI Taxonomy" id="112904"/>
    <lineage>
        <taxon>Bacteria</taxon>
        <taxon>Bacillati</taxon>
        <taxon>Bacillota</taxon>
        <taxon>Bacilli</taxon>
        <taxon>Lactobacillales</taxon>
        <taxon>Enterococcaceae</taxon>
        <taxon>Enterococcus</taxon>
    </lineage>
</organism>
<dbReference type="AlphaFoldDB" id="A0A511J407"/>
<sequence>MVLNLRKRAEYLEAEGTMIEKNKTDFDHTHQNQSYFFKRTIVPVSFFYMKKRMR</sequence>
<dbReference type="EMBL" id="BJWF01000032">
    <property type="protein sequence ID" value="GEL92747.1"/>
    <property type="molecule type" value="Genomic_DNA"/>
</dbReference>